<dbReference type="AlphaFoldDB" id="A0A5N6NEX9"/>
<organism evidence="1 2">
    <name type="scientific">Mikania micrantha</name>
    <name type="common">bitter vine</name>
    <dbReference type="NCBI Taxonomy" id="192012"/>
    <lineage>
        <taxon>Eukaryota</taxon>
        <taxon>Viridiplantae</taxon>
        <taxon>Streptophyta</taxon>
        <taxon>Embryophyta</taxon>
        <taxon>Tracheophyta</taxon>
        <taxon>Spermatophyta</taxon>
        <taxon>Magnoliopsida</taxon>
        <taxon>eudicotyledons</taxon>
        <taxon>Gunneridae</taxon>
        <taxon>Pentapetalae</taxon>
        <taxon>asterids</taxon>
        <taxon>campanulids</taxon>
        <taxon>Asterales</taxon>
        <taxon>Asteraceae</taxon>
        <taxon>Asteroideae</taxon>
        <taxon>Heliantheae alliance</taxon>
        <taxon>Eupatorieae</taxon>
        <taxon>Mikania</taxon>
    </lineage>
</organism>
<reference evidence="1 2" key="1">
    <citation type="submission" date="2019-05" db="EMBL/GenBank/DDBJ databases">
        <title>Mikania micrantha, genome provides insights into the molecular mechanism of rapid growth.</title>
        <authorList>
            <person name="Liu B."/>
        </authorList>
    </citation>
    <scope>NUCLEOTIDE SEQUENCE [LARGE SCALE GENOMIC DNA]</scope>
    <source>
        <strain evidence="1">NLD-2019</strain>
        <tissue evidence="1">Leaf</tissue>
    </source>
</reference>
<evidence type="ECO:0000313" key="1">
    <source>
        <dbReference type="EMBL" id="KAD4586364.1"/>
    </source>
</evidence>
<keyword evidence="2" id="KW-1185">Reference proteome</keyword>
<proteinExistence type="predicted"/>
<evidence type="ECO:0000313" key="2">
    <source>
        <dbReference type="Proteomes" id="UP000326396"/>
    </source>
</evidence>
<sequence>MIVFEKYETFGSKQLNWAYWAQPRPIAVRDGHPLGLSRYAKLERGNLNSPKGVAVRDDRSTSITTVRGMIREQKLIFYSPRYAEILFGRCRAILEDFEGLKLKRTPRTPHLILARDFTPFQPLLEPFQIYSSVISSIQGLVR</sequence>
<dbReference type="EMBL" id="SZYD01000012">
    <property type="protein sequence ID" value="KAD4586364.1"/>
    <property type="molecule type" value="Genomic_DNA"/>
</dbReference>
<dbReference type="Proteomes" id="UP000326396">
    <property type="component" value="Linkage Group LG2"/>
</dbReference>
<name>A0A5N6NEX9_9ASTR</name>
<protein>
    <submittedName>
        <fullName evidence="1">Uncharacterized protein</fullName>
    </submittedName>
</protein>
<accession>A0A5N6NEX9</accession>
<gene>
    <name evidence="1" type="ORF">E3N88_23965</name>
</gene>
<comment type="caution">
    <text evidence="1">The sequence shown here is derived from an EMBL/GenBank/DDBJ whole genome shotgun (WGS) entry which is preliminary data.</text>
</comment>